<evidence type="ECO:0000256" key="9">
    <source>
        <dbReference type="ARBA" id="ARBA00022741"/>
    </source>
</evidence>
<evidence type="ECO:0000256" key="14">
    <source>
        <dbReference type="ARBA" id="ARBA00038036"/>
    </source>
</evidence>
<keyword evidence="10 16" id="KW-0418">Kinase</keyword>
<feature type="binding site" evidence="16">
    <location>
        <begin position="94"/>
        <end position="97"/>
    </location>
    <ligand>
        <name>substrate</name>
    </ligand>
</feature>
<feature type="active site" description="Proton acceptor" evidence="16">
    <location>
        <position position="96"/>
    </location>
</feature>
<evidence type="ECO:0000256" key="12">
    <source>
        <dbReference type="ARBA" id="ARBA00022958"/>
    </source>
</evidence>
<keyword evidence="7 16" id="KW-0963">Cytoplasm</keyword>
<comment type="subunit">
    <text evidence="5 16">Homodimer.</text>
</comment>
<evidence type="ECO:0000256" key="1">
    <source>
        <dbReference type="ARBA" id="ARBA00001206"/>
    </source>
</evidence>
<comment type="cofactor">
    <cofactor evidence="2">
        <name>K(+)</name>
        <dbReference type="ChEBI" id="CHEBI:29103"/>
    </cofactor>
</comment>
<keyword evidence="9 16" id="KW-0547">Nucleotide-binding</keyword>
<feature type="binding site" evidence="16">
    <location>
        <begin position="6"/>
        <end position="13"/>
    </location>
    <ligand>
        <name>ATP</name>
        <dbReference type="ChEBI" id="CHEBI:30616"/>
    </ligand>
</feature>
<feature type="binding site" evidence="16">
    <location>
        <position position="120"/>
    </location>
    <ligand>
        <name>ATP</name>
        <dbReference type="ChEBI" id="CHEBI:30616"/>
    </ligand>
</feature>
<comment type="similarity">
    <text evidence="14 16">Belongs to the type III pantothenate kinase family.</text>
</comment>
<evidence type="ECO:0000256" key="3">
    <source>
        <dbReference type="ARBA" id="ARBA00004496"/>
    </source>
</evidence>
<comment type="function">
    <text evidence="16">Catalyzes the phosphorylation of pantothenate (Pan), the first step in CoA biosynthesis.</text>
</comment>
<protein>
    <recommendedName>
        <fullName evidence="15 16">Type III pantothenate kinase</fullName>
        <ecNumber evidence="6 16">2.7.1.33</ecNumber>
    </recommendedName>
    <alternativeName>
        <fullName evidence="16">PanK-III</fullName>
    </alternativeName>
    <alternativeName>
        <fullName evidence="16">Pantothenic acid kinase</fullName>
    </alternativeName>
</protein>
<sequence length="243" mass="27000">MLLTVDVGNTFVKVAVFEEVELVDKFVFELEKAKYNFKTIFTTYPQASKLIYASVATVEPALLTWLQERVEVYSLSHQSSFPFVNTYQTPETLGIDRMVLAAGAVLKFPQKTCLIIDAGTCITYDLVTSNGVYEGGAISPGIALRYGSLHDYTAKLPLLQATYFQNEVGKTTNESIHVGVVHGVLNEIEGFICKYSVNYQDLTVILTGGDANFLANRLKSTIFADENFLLKSLHSLHIYSLEK</sequence>
<reference evidence="17" key="1">
    <citation type="submission" date="2023-09" db="EMBL/GenBank/DDBJ databases">
        <title>Flavobacterium sp. 20NA77.7 isolated from freshwater.</title>
        <authorList>
            <person name="Le V."/>
            <person name="Ko S.-R."/>
            <person name="Ahn C.-Y."/>
            <person name="Oh H.-M."/>
        </authorList>
    </citation>
    <scope>NUCLEOTIDE SEQUENCE</scope>
    <source>
        <strain evidence="17">20NA77.7</strain>
    </source>
</reference>
<comment type="cofactor">
    <cofactor evidence="16">
        <name>NH4(+)</name>
        <dbReference type="ChEBI" id="CHEBI:28938"/>
    </cofactor>
    <cofactor evidence="16">
        <name>K(+)</name>
        <dbReference type="ChEBI" id="CHEBI:29103"/>
    </cofactor>
    <text evidence="16">A monovalent cation. Ammonium or potassium.</text>
</comment>
<dbReference type="GO" id="GO:0004594">
    <property type="term" value="F:pantothenate kinase activity"/>
    <property type="evidence" value="ECO:0007669"/>
    <property type="project" value="UniProtKB-EC"/>
</dbReference>
<comment type="catalytic activity">
    <reaction evidence="1 16">
        <text>(R)-pantothenate + ATP = (R)-4'-phosphopantothenate + ADP + H(+)</text>
        <dbReference type="Rhea" id="RHEA:16373"/>
        <dbReference type="ChEBI" id="CHEBI:10986"/>
        <dbReference type="ChEBI" id="CHEBI:15378"/>
        <dbReference type="ChEBI" id="CHEBI:29032"/>
        <dbReference type="ChEBI" id="CHEBI:30616"/>
        <dbReference type="ChEBI" id="CHEBI:456216"/>
        <dbReference type="EC" id="2.7.1.33"/>
    </reaction>
</comment>
<accession>A0ABY9RA84</accession>
<dbReference type="RefSeq" id="WP_309532461.1">
    <property type="nucleotide sequence ID" value="NZ_CP133721.1"/>
</dbReference>
<keyword evidence="16" id="KW-0479">Metal-binding</keyword>
<evidence type="ECO:0000256" key="7">
    <source>
        <dbReference type="ARBA" id="ARBA00022490"/>
    </source>
</evidence>
<keyword evidence="11 16" id="KW-0067">ATP-binding</keyword>
<evidence type="ECO:0000256" key="4">
    <source>
        <dbReference type="ARBA" id="ARBA00005225"/>
    </source>
</evidence>
<dbReference type="Proteomes" id="UP001180481">
    <property type="component" value="Chromosome"/>
</dbReference>
<dbReference type="Pfam" id="PF03309">
    <property type="entry name" value="Pan_kinase"/>
    <property type="match status" value="1"/>
</dbReference>
<dbReference type="CDD" id="cd24015">
    <property type="entry name" value="ASKHA_NBD_PanK-III"/>
    <property type="match status" value="1"/>
</dbReference>
<dbReference type="NCBIfam" id="NF009853">
    <property type="entry name" value="PRK13320.1-5"/>
    <property type="match status" value="1"/>
</dbReference>
<feature type="binding site" evidence="16">
    <location>
        <position position="117"/>
    </location>
    <ligand>
        <name>K(+)</name>
        <dbReference type="ChEBI" id="CHEBI:29103"/>
    </ligand>
</feature>
<dbReference type="Gene3D" id="3.30.420.40">
    <property type="match status" value="2"/>
</dbReference>
<evidence type="ECO:0000256" key="8">
    <source>
        <dbReference type="ARBA" id="ARBA00022679"/>
    </source>
</evidence>
<evidence type="ECO:0000256" key="16">
    <source>
        <dbReference type="HAMAP-Rule" id="MF_01274"/>
    </source>
</evidence>
<evidence type="ECO:0000256" key="5">
    <source>
        <dbReference type="ARBA" id="ARBA00011738"/>
    </source>
</evidence>
<keyword evidence="8 16" id="KW-0808">Transferase</keyword>
<evidence type="ECO:0000256" key="15">
    <source>
        <dbReference type="ARBA" id="ARBA00040883"/>
    </source>
</evidence>
<evidence type="ECO:0000313" key="18">
    <source>
        <dbReference type="Proteomes" id="UP001180481"/>
    </source>
</evidence>
<keyword evidence="12 16" id="KW-0630">Potassium</keyword>
<evidence type="ECO:0000256" key="6">
    <source>
        <dbReference type="ARBA" id="ARBA00012102"/>
    </source>
</evidence>
<dbReference type="InterPro" id="IPR004619">
    <property type="entry name" value="Type_III_PanK"/>
</dbReference>
<dbReference type="NCBIfam" id="TIGR00671">
    <property type="entry name" value="baf"/>
    <property type="match status" value="1"/>
</dbReference>
<evidence type="ECO:0000256" key="2">
    <source>
        <dbReference type="ARBA" id="ARBA00001958"/>
    </source>
</evidence>
<dbReference type="EMBL" id="CP133721">
    <property type="protein sequence ID" value="WMW78141.1"/>
    <property type="molecule type" value="Genomic_DNA"/>
</dbReference>
<keyword evidence="18" id="KW-1185">Reference proteome</keyword>
<evidence type="ECO:0000256" key="11">
    <source>
        <dbReference type="ARBA" id="ARBA00022840"/>
    </source>
</evidence>
<dbReference type="PANTHER" id="PTHR34265:SF1">
    <property type="entry name" value="TYPE III PANTOTHENATE KINASE"/>
    <property type="match status" value="1"/>
</dbReference>
<feature type="binding site" evidence="16">
    <location>
        <position position="172"/>
    </location>
    <ligand>
        <name>substrate</name>
    </ligand>
</feature>
<dbReference type="EC" id="2.7.1.33" evidence="6 16"/>
<gene>
    <name evidence="16" type="primary">coaX</name>
    <name evidence="17" type="ORF">RF683_01480</name>
</gene>
<dbReference type="HAMAP" id="MF_01274">
    <property type="entry name" value="Pantothen_kinase_3"/>
    <property type="match status" value="1"/>
</dbReference>
<comment type="subcellular location">
    <subcellularLocation>
        <location evidence="3 16">Cytoplasm</location>
    </subcellularLocation>
</comment>
<name>A0ABY9RA84_9FLAO</name>
<evidence type="ECO:0000256" key="10">
    <source>
        <dbReference type="ARBA" id="ARBA00022777"/>
    </source>
</evidence>
<proteinExistence type="inferred from homology"/>
<evidence type="ECO:0000256" key="13">
    <source>
        <dbReference type="ARBA" id="ARBA00022993"/>
    </source>
</evidence>
<dbReference type="SUPFAM" id="SSF53067">
    <property type="entry name" value="Actin-like ATPase domain"/>
    <property type="match status" value="2"/>
</dbReference>
<dbReference type="PANTHER" id="PTHR34265">
    <property type="entry name" value="TYPE III PANTOTHENATE KINASE"/>
    <property type="match status" value="1"/>
</dbReference>
<organism evidence="17 18">
    <name type="scientific">Flavobacterium nakdongensis</name>
    <dbReference type="NCBI Taxonomy" id="3073563"/>
    <lineage>
        <taxon>Bacteria</taxon>
        <taxon>Pseudomonadati</taxon>
        <taxon>Bacteroidota</taxon>
        <taxon>Flavobacteriia</taxon>
        <taxon>Flavobacteriales</taxon>
        <taxon>Flavobacteriaceae</taxon>
        <taxon>Flavobacterium</taxon>
    </lineage>
</organism>
<keyword evidence="13 16" id="KW-0173">Coenzyme A biosynthesis</keyword>
<dbReference type="InterPro" id="IPR043129">
    <property type="entry name" value="ATPase_NBD"/>
</dbReference>
<feature type="binding site" evidence="16">
    <location>
        <position position="87"/>
    </location>
    <ligand>
        <name>substrate</name>
    </ligand>
</feature>
<comment type="pathway">
    <text evidence="4 16">Cofactor biosynthesis; coenzyme A biosynthesis; CoA from (R)-pantothenate: step 1/5.</text>
</comment>
<evidence type="ECO:0000313" key="17">
    <source>
        <dbReference type="EMBL" id="WMW78141.1"/>
    </source>
</evidence>